<evidence type="ECO:0000313" key="7">
    <source>
        <dbReference type="Proteomes" id="UP000523431"/>
    </source>
</evidence>
<protein>
    <submittedName>
        <fullName evidence="6">DNA-binding GntR family transcriptional regulator</fullName>
    </submittedName>
</protein>
<dbReference type="SMART" id="SM00895">
    <property type="entry name" value="FCD"/>
    <property type="match status" value="1"/>
</dbReference>
<dbReference type="PANTHER" id="PTHR43537">
    <property type="entry name" value="TRANSCRIPTIONAL REGULATOR, GNTR FAMILY"/>
    <property type="match status" value="1"/>
</dbReference>
<gene>
    <name evidence="5" type="ORF">GGE46_004357</name>
    <name evidence="6" type="ORF">GGE57_004354</name>
</gene>
<evidence type="ECO:0000256" key="1">
    <source>
        <dbReference type="ARBA" id="ARBA00023015"/>
    </source>
</evidence>
<dbReference type="PRINTS" id="PR00035">
    <property type="entry name" value="HTHGNTR"/>
</dbReference>
<evidence type="ECO:0000259" key="4">
    <source>
        <dbReference type="PROSITE" id="PS50949"/>
    </source>
</evidence>
<dbReference type="SMART" id="SM00345">
    <property type="entry name" value="HTH_GNTR"/>
    <property type="match status" value="1"/>
</dbReference>
<dbReference type="GO" id="GO:0003677">
    <property type="term" value="F:DNA binding"/>
    <property type="evidence" value="ECO:0007669"/>
    <property type="project" value="UniProtKB-KW"/>
</dbReference>
<dbReference type="RefSeq" id="WP_409519012.1">
    <property type="nucleotide sequence ID" value="NZ_JACIHU010000010.1"/>
</dbReference>
<dbReference type="AlphaFoldDB" id="A0A7W6ZL32"/>
<evidence type="ECO:0000313" key="5">
    <source>
        <dbReference type="EMBL" id="MBB4481755.1"/>
    </source>
</evidence>
<organism evidence="6 7">
    <name type="scientific">Rhizobium etli</name>
    <dbReference type="NCBI Taxonomy" id="29449"/>
    <lineage>
        <taxon>Bacteria</taxon>
        <taxon>Pseudomonadati</taxon>
        <taxon>Pseudomonadota</taxon>
        <taxon>Alphaproteobacteria</taxon>
        <taxon>Hyphomicrobiales</taxon>
        <taxon>Rhizobiaceae</taxon>
        <taxon>Rhizobium/Agrobacterium group</taxon>
        <taxon>Rhizobium</taxon>
    </lineage>
</organism>
<dbReference type="EMBL" id="JACIID010000010">
    <property type="protein sequence ID" value="MBB4537584.1"/>
    <property type="molecule type" value="Genomic_DNA"/>
</dbReference>
<accession>A0A7W6ZL32</accession>
<dbReference type="SUPFAM" id="SSF46785">
    <property type="entry name" value="Winged helix' DNA-binding domain"/>
    <property type="match status" value="1"/>
</dbReference>
<dbReference type="Proteomes" id="UP000523431">
    <property type="component" value="Unassembled WGS sequence"/>
</dbReference>
<dbReference type="Gene3D" id="1.10.10.10">
    <property type="entry name" value="Winged helix-like DNA-binding domain superfamily/Winged helix DNA-binding domain"/>
    <property type="match status" value="1"/>
</dbReference>
<dbReference type="PROSITE" id="PS50949">
    <property type="entry name" value="HTH_GNTR"/>
    <property type="match status" value="1"/>
</dbReference>
<dbReference type="PANTHER" id="PTHR43537:SF53">
    <property type="entry name" value="HTH-TYPE TRANSCRIPTIONAL REPRESSOR NANR"/>
    <property type="match status" value="1"/>
</dbReference>
<keyword evidence="2 6" id="KW-0238">DNA-binding</keyword>
<evidence type="ECO:0000256" key="3">
    <source>
        <dbReference type="ARBA" id="ARBA00023163"/>
    </source>
</evidence>
<feature type="domain" description="HTH gntR-type" evidence="4">
    <location>
        <begin position="26"/>
        <end position="93"/>
    </location>
</feature>
<evidence type="ECO:0000313" key="6">
    <source>
        <dbReference type="EMBL" id="MBB4537584.1"/>
    </source>
</evidence>
<evidence type="ECO:0000313" key="8">
    <source>
        <dbReference type="Proteomes" id="UP000557344"/>
    </source>
</evidence>
<dbReference type="Pfam" id="PF07729">
    <property type="entry name" value="FCD"/>
    <property type="match status" value="1"/>
</dbReference>
<dbReference type="EMBL" id="JACIHU010000010">
    <property type="protein sequence ID" value="MBB4481755.1"/>
    <property type="molecule type" value="Genomic_DNA"/>
</dbReference>
<name>A0A7W6ZL32_RHIET</name>
<keyword evidence="3" id="KW-0804">Transcription</keyword>
<dbReference type="InterPro" id="IPR008920">
    <property type="entry name" value="TF_FadR/GntR_C"/>
</dbReference>
<dbReference type="InterPro" id="IPR011711">
    <property type="entry name" value="GntR_C"/>
</dbReference>
<keyword evidence="1" id="KW-0805">Transcription regulation</keyword>
<proteinExistence type="predicted"/>
<comment type="caution">
    <text evidence="6">The sequence shown here is derived from an EMBL/GenBank/DDBJ whole genome shotgun (WGS) entry which is preliminary data.</text>
</comment>
<dbReference type="SUPFAM" id="SSF48008">
    <property type="entry name" value="GntR ligand-binding domain-like"/>
    <property type="match status" value="1"/>
</dbReference>
<dbReference type="Gene3D" id="1.20.120.530">
    <property type="entry name" value="GntR ligand-binding domain-like"/>
    <property type="match status" value="1"/>
</dbReference>
<dbReference type="Proteomes" id="UP000557344">
    <property type="component" value="Unassembled WGS sequence"/>
</dbReference>
<dbReference type="InterPro" id="IPR000524">
    <property type="entry name" value="Tscrpt_reg_HTH_GntR"/>
</dbReference>
<dbReference type="GO" id="GO:0003700">
    <property type="term" value="F:DNA-binding transcription factor activity"/>
    <property type="evidence" value="ECO:0007669"/>
    <property type="project" value="InterPro"/>
</dbReference>
<dbReference type="InterPro" id="IPR036390">
    <property type="entry name" value="WH_DNA-bd_sf"/>
</dbReference>
<dbReference type="CDD" id="cd07377">
    <property type="entry name" value="WHTH_GntR"/>
    <property type="match status" value="1"/>
</dbReference>
<reference evidence="7 8" key="1">
    <citation type="submission" date="2020-08" db="EMBL/GenBank/DDBJ databases">
        <title>Genomic Encyclopedia of Type Strains, Phase IV (KMG-V): Genome sequencing to study the core and pangenomes of soil and plant-associated prokaryotes.</title>
        <authorList>
            <person name="Whitman W."/>
        </authorList>
    </citation>
    <scope>NUCLEOTIDE SEQUENCE [LARGE SCALE GENOMIC DNA]</scope>
    <source>
        <strain evidence="5 8">SEMIA 471</strain>
        <strain evidence="6 7">SEMIA 489</strain>
    </source>
</reference>
<evidence type="ECO:0000256" key="2">
    <source>
        <dbReference type="ARBA" id="ARBA00023125"/>
    </source>
</evidence>
<dbReference type="InterPro" id="IPR036388">
    <property type="entry name" value="WH-like_DNA-bd_sf"/>
</dbReference>
<dbReference type="Pfam" id="PF00392">
    <property type="entry name" value="GntR"/>
    <property type="match status" value="1"/>
</dbReference>
<sequence length="267" mass="29448">MPKILSAGFWHALCLLACMQDSHTSETNQKSIEATIVSGILSAKIRPGTRLGENQLAALFGVSRTRVREAMMRLETRGIVHVSPRRGWFVVEPSAEDAIAVYEARRVVEAGLLRGMRVLTDEGSKALDAHLADERNAMAAGDRQRLTYLMGDFHIRIAELSGNAIIVDILRDLTARTILISMLYQSEFHAAQSHEGHCRIFEAMRAGDFVRAAALSVEHLDEVEMGLDLTARPDPLSDLRNSLSLPPKTALSAFQQSDPKTTTSKEQ</sequence>